<dbReference type="GO" id="GO:0016020">
    <property type="term" value="C:membrane"/>
    <property type="evidence" value="ECO:0007669"/>
    <property type="project" value="UniProtKB-SubCell"/>
</dbReference>
<evidence type="ECO:0000256" key="9">
    <source>
        <dbReference type="RuleBase" id="RU363111"/>
    </source>
</evidence>
<dbReference type="GO" id="GO:0012505">
    <property type="term" value="C:endomembrane system"/>
    <property type="evidence" value="ECO:0007669"/>
    <property type="project" value="UniProtKB-ARBA"/>
</dbReference>
<evidence type="ECO:0000313" key="11">
    <source>
        <dbReference type="EMBL" id="JAG64721.1"/>
    </source>
</evidence>
<comment type="subcellular location">
    <subcellularLocation>
        <location evidence="2 9">Membrane</location>
        <topology evidence="2 9">Multi-pass membrane protein</topology>
    </subcellularLocation>
</comment>
<evidence type="ECO:0000256" key="6">
    <source>
        <dbReference type="ARBA" id="ARBA00022989"/>
    </source>
</evidence>
<feature type="transmembrane region" description="Helical" evidence="9">
    <location>
        <begin position="134"/>
        <end position="153"/>
    </location>
</feature>
<dbReference type="Pfam" id="PF04178">
    <property type="entry name" value="Got1"/>
    <property type="match status" value="1"/>
</dbReference>
<keyword evidence="4 9" id="KW-0812">Transmembrane</keyword>
<evidence type="ECO:0000256" key="2">
    <source>
        <dbReference type="ARBA" id="ARBA00004141"/>
    </source>
</evidence>
<evidence type="ECO:0000256" key="8">
    <source>
        <dbReference type="ARBA" id="ARBA00025800"/>
    </source>
</evidence>
<evidence type="ECO:0000256" key="4">
    <source>
        <dbReference type="ARBA" id="ARBA00022692"/>
    </source>
</evidence>
<reference evidence="12" key="4">
    <citation type="journal article" date="2016" name="Gigascience">
        <title>De novo construction of an expanded transcriptome assembly for the western tarnished plant bug, Lygus hesperus.</title>
        <authorList>
            <person name="Tassone E.E."/>
            <person name="Geib S.M."/>
            <person name="Hall B."/>
            <person name="Fabrick J.A."/>
            <person name="Brent C.S."/>
            <person name="Hull J.J."/>
        </authorList>
    </citation>
    <scope>NUCLEOTIDE SEQUENCE</scope>
</reference>
<keyword evidence="5 9" id="KW-0653">Protein transport</keyword>
<feature type="transmembrane region" description="Helical" evidence="9">
    <location>
        <begin position="159"/>
        <end position="179"/>
    </location>
</feature>
<evidence type="ECO:0000256" key="1">
    <source>
        <dbReference type="ARBA" id="ARBA00003566"/>
    </source>
</evidence>
<dbReference type="EMBL" id="GDHC01019158">
    <property type="protein sequence ID" value="JAP99470.1"/>
    <property type="molecule type" value="Transcribed_RNA"/>
</dbReference>
<dbReference type="InterPro" id="IPR007305">
    <property type="entry name" value="Vesicle_transpt_Got1/SFT2"/>
</dbReference>
<comment type="function">
    <text evidence="1 9">May be involved in fusion of retrograde transport vesicles derived from an endocytic compartment with the Golgi complex.</text>
</comment>
<name>A0A0A9XJV9_LYGHE</name>
<reference evidence="10" key="1">
    <citation type="journal article" date="2014" name="PLoS ONE">
        <title>Transcriptome-Based Identification of ABC Transporters in the Western Tarnished Plant Bug Lygus hesperus.</title>
        <authorList>
            <person name="Hull J.J."/>
            <person name="Chaney K."/>
            <person name="Geib S.M."/>
            <person name="Fabrick J.A."/>
            <person name="Brent C.S."/>
            <person name="Walsh D."/>
            <person name="Lavine L.C."/>
        </authorList>
    </citation>
    <scope>NUCLEOTIDE SEQUENCE</scope>
</reference>
<dbReference type="EMBL" id="GBRD01001100">
    <property type="protein sequence ID" value="JAG64721.1"/>
    <property type="molecule type" value="Transcribed_RNA"/>
</dbReference>
<feature type="transmembrane region" description="Helical" evidence="9">
    <location>
        <begin position="69"/>
        <end position="90"/>
    </location>
</feature>
<dbReference type="GO" id="GO:0005737">
    <property type="term" value="C:cytoplasm"/>
    <property type="evidence" value="ECO:0007669"/>
    <property type="project" value="UniProtKB-ARBA"/>
</dbReference>
<dbReference type="AlphaFoldDB" id="A0A0A9XJV9"/>
<dbReference type="PANTHER" id="PTHR23137">
    <property type="entry name" value="VESICLE TRANSPORT PROTEIN-RELATED"/>
    <property type="match status" value="1"/>
</dbReference>
<dbReference type="GO" id="GO:0016192">
    <property type="term" value="P:vesicle-mediated transport"/>
    <property type="evidence" value="ECO:0007669"/>
    <property type="project" value="InterPro"/>
</dbReference>
<organism evidence="10">
    <name type="scientific">Lygus hesperus</name>
    <name type="common">Western plant bug</name>
    <dbReference type="NCBI Taxonomy" id="30085"/>
    <lineage>
        <taxon>Eukaryota</taxon>
        <taxon>Metazoa</taxon>
        <taxon>Ecdysozoa</taxon>
        <taxon>Arthropoda</taxon>
        <taxon>Hexapoda</taxon>
        <taxon>Insecta</taxon>
        <taxon>Pterygota</taxon>
        <taxon>Neoptera</taxon>
        <taxon>Paraneoptera</taxon>
        <taxon>Hemiptera</taxon>
        <taxon>Heteroptera</taxon>
        <taxon>Panheteroptera</taxon>
        <taxon>Cimicomorpha</taxon>
        <taxon>Miridae</taxon>
        <taxon>Mirini</taxon>
        <taxon>Lygus</taxon>
    </lineage>
</organism>
<evidence type="ECO:0000256" key="3">
    <source>
        <dbReference type="ARBA" id="ARBA00022448"/>
    </source>
</evidence>
<proteinExistence type="inferred from homology"/>
<reference evidence="10" key="2">
    <citation type="submission" date="2014-07" db="EMBL/GenBank/DDBJ databases">
        <authorList>
            <person name="Hull J."/>
        </authorList>
    </citation>
    <scope>NUCLEOTIDE SEQUENCE</scope>
</reference>
<comment type="similarity">
    <text evidence="8 9">Belongs to the SFT2 family.</text>
</comment>
<dbReference type="EMBL" id="GBHO01023668">
    <property type="protein sequence ID" value="JAG19936.1"/>
    <property type="molecule type" value="Transcribed_RNA"/>
</dbReference>
<evidence type="ECO:0000256" key="7">
    <source>
        <dbReference type="ARBA" id="ARBA00023136"/>
    </source>
</evidence>
<evidence type="ECO:0000313" key="12">
    <source>
        <dbReference type="EMBL" id="JAP99470.1"/>
    </source>
</evidence>
<sequence length="203" mass="23148">MANLKEELDEYLNRNSDSKPLLNGLPSVNVSIPKVGSWFRKNDAADEQESWYANAQKDCCPALSRMQRIMGFCICIGMGVFCFTVAAMYIPVLFLKARKFSLLYTMGSLFMICSFSFLWGPMTHLKHLFSKERFWFTFSYVSTMSMTLYFALYQHSTPFTVLSAVFQLIALLWFLMSYIPGGHTGLLFFTKLCASSVSKTLPV</sequence>
<keyword evidence="6 9" id="KW-1133">Transmembrane helix</keyword>
<feature type="transmembrane region" description="Helical" evidence="9">
    <location>
        <begin position="102"/>
        <end position="122"/>
    </location>
</feature>
<evidence type="ECO:0000313" key="10">
    <source>
        <dbReference type="EMBL" id="JAG19936.1"/>
    </source>
</evidence>
<keyword evidence="3 9" id="KW-0813">Transport</keyword>
<gene>
    <name evidence="10" type="primary">SFT2</name>
    <name evidence="12" type="synonym">SFT2_1</name>
    <name evidence="10" type="ORF">CM83_35559</name>
    <name evidence="12" type="ORF">g.43743</name>
</gene>
<accession>A0A0A9XJV9</accession>
<keyword evidence="7 9" id="KW-0472">Membrane</keyword>
<protein>
    <recommendedName>
        <fullName evidence="9">Vesicle transport protein</fullName>
    </recommendedName>
</protein>
<evidence type="ECO:0000256" key="5">
    <source>
        <dbReference type="ARBA" id="ARBA00022927"/>
    </source>
</evidence>
<dbReference type="GO" id="GO:0015031">
    <property type="term" value="P:protein transport"/>
    <property type="evidence" value="ECO:0007669"/>
    <property type="project" value="UniProtKB-KW"/>
</dbReference>
<dbReference type="InterPro" id="IPR011691">
    <property type="entry name" value="Vesicle_transpt_SFT2"/>
</dbReference>
<dbReference type="PANTHER" id="PTHR23137:SF36">
    <property type="entry name" value="VESICLE TRANSPORT PROTEIN SFT2C"/>
    <property type="match status" value="1"/>
</dbReference>
<reference evidence="11" key="3">
    <citation type="submission" date="2014-09" db="EMBL/GenBank/DDBJ databases">
        <authorList>
            <person name="Magalhaes I.L.F."/>
            <person name="Oliveira U."/>
            <person name="Santos F.R."/>
            <person name="Vidigal T.H.D.A."/>
            <person name="Brescovit A.D."/>
            <person name="Santos A.J."/>
        </authorList>
    </citation>
    <scope>NUCLEOTIDE SEQUENCE</scope>
</reference>